<evidence type="ECO:0000313" key="2">
    <source>
        <dbReference type="Proteomes" id="UP001140087"/>
    </source>
</evidence>
<reference evidence="1" key="1">
    <citation type="submission" date="2022-07" db="EMBL/GenBank/DDBJ databases">
        <title>Phylogenomic reconstructions and comparative analyses of Kickxellomycotina fungi.</title>
        <authorList>
            <person name="Reynolds N.K."/>
            <person name="Stajich J.E."/>
            <person name="Barry K."/>
            <person name="Grigoriev I.V."/>
            <person name="Crous P."/>
            <person name="Smith M.E."/>
        </authorList>
    </citation>
    <scope>NUCLEOTIDE SEQUENCE</scope>
    <source>
        <strain evidence="1">BCRC 34780</strain>
    </source>
</reference>
<sequence>MAGTPAAHNDAGAAVVYRRETTKERKYPCAACGKRFTRPSSLACHRRTHTGEKPHVCPVAGCGRQFSVQSNLRRHMRIHEKTLSPTPATATTASSPALPQTRVRRKKSCADPASLAPLLPPLAWSHPPSQPAVEPLRLPLASPAVPPGLDLSALYSSPYSPPAASFPLTAPIYPAAHMVAHQSQHPHQLLASVGLAGLSLMSPAQPRPMMTPPPPPPPPLVRSCTENPQPMLLHGRPVLPLHPSMAPLPLLLAPCSPAALSSPPGLAPWSFLGNLQ</sequence>
<accession>A0ACC1L024</accession>
<name>A0ACC1L024_9FUNG</name>
<gene>
    <name evidence="1" type="ORF">H4R21_003995</name>
</gene>
<keyword evidence="2" id="KW-1185">Reference proteome</keyword>
<dbReference type="Proteomes" id="UP001140087">
    <property type="component" value="Unassembled WGS sequence"/>
</dbReference>
<evidence type="ECO:0000313" key="1">
    <source>
        <dbReference type="EMBL" id="KAJ2798282.1"/>
    </source>
</evidence>
<proteinExistence type="predicted"/>
<dbReference type="EMBL" id="JANBUN010001405">
    <property type="protein sequence ID" value="KAJ2798282.1"/>
    <property type="molecule type" value="Genomic_DNA"/>
</dbReference>
<protein>
    <submittedName>
        <fullName evidence="1">Uncharacterized protein</fullName>
    </submittedName>
</protein>
<comment type="caution">
    <text evidence="1">The sequence shown here is derived from an EMBL/GenBank/DDBJ whole genome shotgun (WGS) entry which is preliminary data.</text>
</comment>
<organism evidence="1 2">
    <name type="scientific">Coemansia helicoidea</name>
    <dbReference type="NCBI Taxonomy" id="1286919"/>
    <lineage>
        <taxon>Eukaryota</taxon>
        <taxon>Fungi</taxon>
        <taxon>Fungi incertae sedis</taxon>
        <taxon>Zoopagomycota</taxon>
        <taxon>Kickxellomycotina</taxon>
        <taxon>Kickxellomycetes</taxon>
        <taxon>Kickxellales</taxon>
        <taxon>Kickxellaceae</taxon>
        <taxon>Coemansia</taxon>
    </lineage>
</organism>